<dbReference type="PANTHER" id="PTHR43037:SF5">
    <property type="entry name" value="FERULOYL ESTERASE"/>
    <property type="match status" value="1"/>
</dbReference>
<comment type="caution">
    <text evidence="3">The sequence shown here is derived from an EMBL/GenBank/DDBJ whole genome shotgun (WGS) entry which is preliminary data.</text>
</comment>
<dbReference type="PANTHER" id="PTHR43037">
    <property type="entry name" value="UNNAMED PRODUCT-RELATED"/>
    <property type="match status" value="1"/>
</dbReference>
<dbReference type="RefSeq" id="WP_119766610.1">
    <property type="nucleotide sequence ID" value="NZ_QYUJ01000014.1"/>
</dbReference>
<reference evidence="3 4" key="1">
    <citation type="submission" date="2018-09" db="EMBL/GenBank/DDBJ databases">
        <authorList>
            <person name="Zhu H."/>
        </authorList>
    </citation>
    <scope>NUCLEOTIDE SEQUENCE [LARGE SCALE GENOMIC DNA]</scope>
    <source>
        <strain evidence="3 4">K2S05-167</strain>
    </source>
</reference>
<evidence type="ECO:0000256" key="2">
    <source>
        <dbReference type="ARBA" id="ARBA00022801"/>
    </source>
</evidence>
<dbReference type="OrthoDB" id="9805640at2"/>
<dbReference type="SUPFAM" id="SSF53474">
    <property type="entry name" value="alpha/beta-Hydrolases"/>
    <property type="match status" value="1"/>
</dbReference>
<protein>
    <submittedName>
        <fullName evidence="3">Alpha/beta hydrolase</fullName>
    </submittedName>
</protein>
<dbReference type="Gene3D" id="3.40.50.1820">
    <property type="entry name" value="alpha/beta hydrolase"/>
    <property type="match status" value="1"/>
</dbReference>
<dbReference type="InterPro" id="IPR050955">
    <property type="entry name" value="Plant_Biomass_Hydrol_Est"/>
</dbReference>
<keyword evidence="1" id="KW-0732">Signal</keyword>
<accession>A0A418VCH2</accession>
<dbReference type="InterPro" id="IPR029058">
    <property type="entry name" value="AB_hydrolase_fold"/>
</dbReference>
<evidence type="ECO:0000313" key="4">
    <source>
        <dbReference type="Proteomes" id="UP000286287"/>
    </source>
</evidence>
<sequence>MAPARLQARPTPELIPPPEVRGVVPLNLGAQRDGLLYVPLRHPLGGPRPLLVACHGAGSEASHSVRPFMDAAEERGLLLLACDSRAATWDMIHGGYGPDVTFIDRALQQVFSRYAIDPSRLALDGFSDGASYALSLGLANGDLFTHLLGFSPGFLNPAAQVGRPQIFISHGTSDRVLPIDRCSRVIVSQLQQAGYDPHYVEFEGGHTVPPQVKQQALNWWLGAAPEGNS</sequence>
<dbReference type="EMBL" id="QYUJ01000014">
    <property type="protein sequence ID" value="RJF73853.1"/>
    <property type="molecule type" value="Genomic_DNA"/>
</dbReference>
<organism evidence="3 4">
    <name type="scientific">Deinococcus cavernae</name>
    <dbReference type="NCBI Taxonomy" id="2320857"/>
    <lineage>
        <taxon>Bacteria</taxon>
        <taxon>Thermotogati</taxon>
        <taxon>Deinococcota</taxon>
        <taxon>Deinococci</taxon>
        <taxon>Deinococcales</taxon>
        <taxon>Deinococcaceae</taxon>
        <taxon>Deinococcus</taxon>
    </lineage>
</organism>
<keyword evidence="2 3" id="KW-0378">Hydrolase</keyword>
<gene>
    <name evidence="3" type="ORF">D3875_17735</name>
</gene>
<keyword evidence="4" id="KW-1185">Reference proteome</keyword>
<dbReference type="Proteomes" id="UP000286287">
    <property type="component" value="Unassembled WGS sequence"/>
</dbReference>
<dbReference type="AlphaFoldDB" id="A0A418VCH2"/>
<evidence type="ECO:0000313" key="3">
    <source>
        <dbReference type="EMBL" id="RJF73853.1"/>
    </source>
</evidence>
<name>A0A418VCH2_9DEIO</name>
<dbReference type="GO" id="GO:0016787">
    <property type="term" value="F:hydrolase activity"/>
    <property type="evidence" value="ECO:0007669"/>
    <property type="project" value="UniProtKB-KW"/>
</dbReference>
<proteinExistence type="predicted"/>
<evidence type="ECO:0000256" key="1">
    <source>
        <dbReference type="ARBA" id="ARBA00022729"/>
    </source>
</evidence>